<reference evidence="2" key="1">
    <citation type="submission" date="2023-03" db="EMBL/GenBank/DDBJ databases">
        <title>Electrophorus voltai genome.</title>
        <authorList>
            <person name="Bian C."/>
        </authorList>
    </citation>
    <scope>NUCLEOTIDE SEQUENCE</scope>
    <source>
        <strain evidence="2">CB-2022</strain>
        <tissue evidence="2">Muscle</tissue>
    </source>
</reference>
<proteinExistence type="predicted"/>
<feature type="compositionally biased region" description="Basic and acidic residues" evidence="1">
    <location>
        <begin position="159"/>
        <end position="178"/>
    </location>
</feature>
<evidence type="ECO:0000313" key="3">
    <source>
        <dbReference type="Proteomes" id="UP001239994"/>
    </source>
</evidence>
<dbReference type="PANTHER" id="PTHR35450:SF2">
    <property type="entry name" value="REVERSE TRANSCRIPTASE DOMAIN-CONTAINING PROTEIN"/>
    <property type="match status" value="1"/>
</dbReference>
<protein>
    <submittedName>
        <fullName evidence="2">Uncharacterized protein</fullName>
    </submittedName>
</protein>
<feature type="region of interest" description="Disordered" evidence="1">
    <location>
        <begin position="1"/>
        <end position="24"/>
    </location>
</feature>
<evidence type="ECO:0000256" key="1">
    <source>
        <dbReference type="SAM" id="MobiDB-lite"/>
    </source>
</evidence>
<evidence type="ECO:0000313" key="2">
    <source>
        <dbReference type="EMBL" id="KAK1791032.1"/>
    </source>
</evidence>
<sequence>MAGKGWIDRHHRGTNHSSTGRSSEYKTNRGWIYHTRQDPRRRLCRDAPETIQHITAGCKIVAGRVHMECHNQVSGIVYRNICAEYGLEVQRSMWDTAPKVMENDRAKILWDFQIQRDKMALVFCLKISTNLHRVIRVRARQPRREPTGAARTAVPVVPRKNESHRRQTRSEAQEAEAGRRRRRLRRRGVQLRGQGQERSPGYRRRDARPVRPARSLPYGARRRSCGPATRGGERALSARAGRSRALPELKA</sequence>
<feature type="compositionally biased region" description="Low complexity" evidence="1">
    <location>
        <begin position="234"/>
        <end position="244"/>
    </location>
</feature>
<feature type="compositionally biased region" description="Basic residues" evidence="1">
    <location>
        <begin position="179"/>
        <end position="189"/>
    </location>
</feature>
<dbReference type="Proteomes" id="UP001239994">
    <property type="component" value="Unassembled WGS sequence"/>
</dbReference>
<feature type="region of interest" description="Disordered" evidence="1">
    <location>
        <begin position="141"/>
        <end position="251"/>
    </location>
</feature>
<accession>A0AAD8Z1Z8</accession>
<organism evidence="2 3">
    <name type="scientific">Electrophorus voltai</name>
    <dbReference type="NCBI Taxonomy" id="2609070"/>
    <lineage>
        <taxon>Eukaryota</taxon>
        <taxon>Metazoa</taxon>
        <taxon>Chordata</taxon>
        <taxon>Craniata</taxon>
        <taxon>Vertebrata</taxon>
        <taxon>Euteleostomi</taxon>
        <taxon>Actinopterygii</taxon>
        <taxon>Neopterygii</taxon>
        <taxon>Teleostei</taxon>
        <taxon>Ostariophysi</taxon>
        <taxon>Gymnotiformes</taxon>
        <taxon>Gymnotoidei</taxon>
        <taxon>Gymnotidae</taxon>
        <taxon>Electrophorus</taxon>
    </lineage>
</organism>
<dbReference type="EMBL" id="JAROKS010000020">
    <property type="protein sequence ID" value="KAK1791032.1"/>
    <property type="molecule type" value="Genomic_DNA"/>
</dbReference>
<name>A0AAD8Z1Z8_9TELE</name>
<keyword evidence="3" id="KW-1185">Reference proteome</keyword>
<dbReference type="AlphaFoldDB" id="A0AAD8Z1Z8"/>
<dbReference type="PANTHER" id="PTHR35450">
    <property type="entry name" value="REVERSE TRANSCRIPTASE DOMAIN-CONTAINING PROTEIN"/>
    <property type="match status" value="1"/>
</dbReference>
<comment type="caution">
    <text evidence="2">The sequence shown here is derived from an EMBL/GenBank/DDBJ whole genome shotgun (WGS) entry which is preliminary data.</text>
</comment>
<gene>
    <name evidence="2" type="ORF">P4O66_002028</name>
</gene>